<comment type="caution">
    <text evidence="9">The sequence shown here is derived from an EMBL/GenBank/DDBJ whole genome shotgun (WGS) entry which is preliminary data.</text>
</comment>
<keyword evidence="5" id="KW-0547">Nucleotide-binding</keyword>
<dbReference type="InterPro" id="IPR032675">
    <property type="entry name" value="LRR_dom_sf"/>
</dbReference>
<dbReference type="AlphaFoldDB" id="A0AAV7RWE8"/>
<keyword evidence="3" id="KW-0053">Apoptosis</keyword>
<gene>
    <name evidence="9" type="ORF">NDU88_008011</name>
</gene>
<dbReference type="Pfam" id="PF22524">
    <property type="entry name" value="WHD_Nlrc4"/>
    <property type="match status" value="1"/>
</dbReference>
<dbReference type="Gene3D" id="3.40.50.300">
    <property type="entry name" value="P-loop containing nucleotide triphosphate hydrolases"/>
    <property type="match status" value="1"/>
</dbReference>
<organism evidence="9 10">
    <name type="scientific">Pleurodeles waltl</name>
    <name type="common">Iberian ribbed newt</name>
    <dbReference type="NCBI Taxonomy" id="8319"/>
    <lineage>
        <taxon>Eukaryota</taxon>
        <taxon>Metazoa</taxon>
        <taxon>Chordata</taxon>
        <taxon>Craniata</taxon>
        <taxon>Vertebrata</taxon>
        <taxon>Euteleostomi</taxon>
        <taxon>Amphibia</taxon>
        <taxon>Batrachia</taxon>
        <taxon>Caudata</taxon>
        <taxon>Salamandroidea</taxon>
        <taxon>Salamandridae</taxon>
        <taxon>Pleurodelinae</taxon>
        <taxon>Pleurodeles</taxon>
    </lineage>
</organism>
<dbReference type="FunFam" id="3.80.10.10:FF:000364">
    <property type="entry name" value="NLR family CARD domain containing 4"/>
    <property type="match status" value="1"/>
</dbReference>
<accession>A0AAV7RWE8</accession>
<evidence type="ECO:0000256" key="5">
    <source>
        <dbReference type="ARBA" id="ARBA00022741"/>
    </source>
</evidence>
<evidence type="ECO:0000256" key="6">
    <source>
        <dbReference type="ARBA" id="ARBA00022840"/>
    </source>
</evidence>
<keyword evidence="4" id="KW-0677">Repeat</keyword>
<dbReference type="GO" id="GO:0006954">
    <property type="term" value="P:inflammatory response"/>
    <property type="evidence" value="ECO:0007669"/>
    <property type="project" value="UniProtKB-KW"/>
</dbReference>
<evidence type="ECO:0000256" key="2">
    <source>
        <dbReference type="ARBA" id="ARBA00022614"/>
    </source>
</evidence>
<name>A0AAV7RWE8_PLEWA</name>
<dbReference type="SUPFAM" id="SSF52047">
    <property type="entry name" value="RNI-like"/>
    <property type="match status" value="1"/>
</dbReference>
<keyword evidence="6" id="KW-0067">ATP-binding</keyword>
<dbReference type="Pfam" id="PF17889">
    <property type="entry name" value="NLRC4_HD"/>
    <property type="match status" value="1"/>
</dbReference>
<dbReference type="Gene3D" id="1.10.1900.50">
    <property type="match status" value="1"/>
</dbReference>
<dbReference type="GO" id="GO:0042742">
    <property type="term" value="P:defense response to bacterium"/>
    <property type="evidence" value="ECO:0007669"/>
    <property type="project" value="TreeGrafter"/>
</dbReference>
<dbReference type="GO" id="GO:0005829">
    <property type="term" value="C:cytosol"/>
    <property type="evidence" value="ECO:0007669"/>
    <property type="project" value="UniProtKB-SubCell"/>
</dbReference>
<dbReference type="Pfam" id="PF05729">
    <property type="entry name" value="NACHT"/>
    <property type="match status" value="1"/>
</dbReference>
<dbReference type="InterPro" id="IPR027417">
    <property type="entry name" value="P-loop_NTPase"/>
</dbReference>
<dbReference type="PANTHER" id="PTHR47688:SF1">
    <property type="entry name" value="NLR FAMILY CARD DOMAIN-CONTAINING PROTEIN 4"/>
    <property type="match status" value="1"/>
</dbReference>
<feature type="domain" description="NACHT" evidence="8">
    <location>
        <begin position="109"/>
        <end position="227"/>
    </location>
</feature>
<comment type="subcellular location">
    <subcellularLocation>
        <location evidence="1">Cytoplasm</location>
        <location evidence="1">Cytosol</location>
    </subcellularLocation>
</comment>
<keyword evidence="7" id="KW-0395">Inflammatory response</keyword>
<evidence type="ECO:0000313" key="10">
    <source>
        <dbReference type="Proteomes" id="UP001066276"/>
    </source>
</evidence>
<dbReference type="GO" id="GO:0005524">
    <property type="term" value="F:ATP binding"/>
    <property type="evidence" value="ECO:0007669"/>
    <property type="project" value="UniProtKB-KW"/>
</dbReference>
<dbReference type="GO" id="GO:0016045">
    <property type="term" value="P:detection of bacterium"/>
    <property type="evidence" value="ECO:0007669"/>
    <property type="project" value="TreeGrafter"/>
</dbReference>
<proteinExistence type="predicted"/>
<evidence type="ECO:0000313" key="9">
    <source>
        <dbReference type="EMBL" id="KAJ1155278.1"/>
    </source>
</evidence>
<evidence type="ECO:0000256" key="3">
    <source>
        <dbReference type="ARBA" id="ARBA00022703"/>
    </source>
</evidence>
<dbReference type="GO" id="GO:0006915">
    <property type="term" value="P:apoptotic process"/>
    <property type="evidence" value="ECO:0007669"/>
    <property type="project" value="UniProtKB-KW"/>
</dbReference>
<dbReference type="Gene3D" id="3.80.10.10">
    <property type="entry name" value="Ribonuclease Inhibitor"/>
    <property type="match status" value="2"/>
</dbReference>
<evidence type="ECO:0000256" key="1">
    <source>
        <dbReference type="ARBA" id="ARBA00004514"/>
    </source>
</evidence>
<dbReference type="InterPro" id="IPR007111">
    <property type="entry name" value="NACHT_NTPase"/>
</dbReference>
<evidence type="ECO:0000259" key="8">
    <source>
        <dbReference type="PROSITE" id="PS50837"/>
    </source>
</evidence>
<evidence type="ECO:0000256" key="7">
    <source>
        <dbReference type="ARBA" id="ARBA00023198"/>
    </source>
</evidence>
<sequence length="945" mass="107358">MVLRKGLASCNHFVRSLEARDQLLFQDLQGKCQLATPIQAEFENLTQDLKDLYKSAGFRQFHPLGDDTGIDILFDLENTFTDPLLWRKDIHNRRLEQMPLDTFLQEIESPCIIEGEAGKGKTTLLKRIATLWARGKCKTLQKYKLVFFITLSSAKIGLYESLCDQLLGLSYKWNKINFMKELRDLKEKVLFLLDGYDEFKSESCSELDALIKDNCSYKNTVIVTTRTETIKAVRRFGSMIVETGDLTEESAKILIKNVLVEEGAELLLSQLERSPFMKNLMKTPLFVVIACALRMGDSTSPLNTQTALFRTLYDLMVAKNKYKTRNVALNTVDQSIDHCGDLALDGVFNHRFDFEQEDLAAVKEEVLLAAGLLHKYTAQRLWPVYRFFHKSFQEYTAGRRLSQLLTSDVEAEMIRGETYLNKIKSVCEVTTTYSNLLLYTCGSSKMCTKKVVRYLSDVYQLSSQFGPLSSSKFVEYGIGLFYESTTQSDLSGEFQRLFSGKILYINTQNISAHLFDFFRFLPNCLSSLDLIKLDFDGNVAVCLNDSLEGMSVGGTEPPVCKTYIPKKAVELFFDWNQSLGKLQMTLKDFSRLNRKDIKYLGKICCSAARLSLHIKNSAGITNTLPQVLESCKNMQDLIVEDTPLSLEDEQRIVEMMVLKSLYIHHLQTERLQGGLIDGLHNLINIEKLILDNVRMTEKDAIQLAIGIRNLKKLNVLQLSHLPPIAPGLDGIVESVTCECCNLEDLTLVGCCLSQKAVETLAENLGNLPKLMVLDLSENYLEGGKSVETLVDSLQILQSKTQMTTLKLPSGPDVLLCLDKLLVLLEHMPQLQKLSLRNWNLEDAEIIKLSMLFENHVKALLHLDLGENLVDNDGWFSLIRALNNQKDLRYLDFSSLKMFNQDPRIILELKRLAHELKSLSEIKLNGWDLDEDDRKMINSGNKILHM</sequence>
<dbReference type="SUPFAM" id="SSF52540">
    <property type="entry name" value="P-loop containing nucleoside triphosphate hydrolases"/>
    <property type="match status" value="1"/>
</dbReference>
<dbReference type="EMBL" id="JANPWB010000009">
    <property type="protein sequence ID" value="KAJ1155278.1"/>
    <property type="molecule type" value="Genomic_DNA"/>
</dbReference>
<evidence type="ECO:0000256" key="4">
    <source>
        <dbReference type="ARBA" id="ARBA00022737"/>
    </source>
</evidence>
<dbReference type="PROSITE" id="PS50837">
    <property type="entry name" value="NACHT"/>
    <property type="match status" value="1"/>
</dbReference>
<dbReference type="InterPro" id="IPR053882">
    <property type="entry name" value="Nlrc4-like_WHD"/>
</dbReference>
<dbReference type="InterPro" id="IPR040535">
    <property type="entry name" value="NLRC4_HD"/>
</dbReference>
<keyword evidence="2" id="KW-0433">Leucine-rich repeat</keyword>
<dbReference type="Proteomes" id="UP001066276">
    <property type="component" value="Chromosome 5"/>
</dbReference>
<dbReference type="InterPro" id="IPR042220">
    <property type="entry name" value="NLRC4"/>
</dbReference>
<keyword evidence="10" id="KW-1185">Reference proteome</keyword>
<protein>
    <recommendedName>
        <fullName evidence="8">NACHT domain-containing protein</fullName>
    </recommendedName>
</protein>
<reference evidence="9" key="1">
    <citation type="journal article" date="2022" name="bioRxiv">
        <title>Sequencing and chromosome-scale assembly of the giantPleurodeles waltlgenome.</title>
        <authorList>
            <person name="Brown T."/>
            <person name="Elewa A."/>
            <person name="Iarovenko S."/>
            <person name="Subramanian E."/>
            <person name="Araus A.J."/>
            <person name="Petzold A."/>
            <person name="Susuki M."/>
            <person name="Suzuki K.-i.T."/>
            <person name="Hayashi T."/>
            <person name="Toyoda A."/>
            <person name="Oliveira C."/>
            <person name="Osipova E."/>
            <person name="Leigh N.D."/>
            <person name="Simon A."/>
            <person name="Yun M.H."/>
        </authorList>
    </citation>
    <scope>NUCLEOTIDE SEQUENCE</scope>
    <source>
        <strain evidence="9">20211129_DDA</strain>
        <tissue evidence="9">Liver</tissue>
    </source>
</reference>
<dbReference type="PANTHER" id="PTHR47688">
    <property type="entry name" value="NLR FAMILY CARD DOMAIN-CONTAINING PROTEIN 4"/>
    <property type="match status" value="1"/>
</dbReference>